<sequence>MSLSITPDGVSPGALGSNSTSYGSIGDASFGTFSHGSIFGNAGFPGSGGYLGVGGHTENFTGIVVGGSLDKPIFGITITF</sequence>
<accession>A0ABZ1YL36</accession>
<name>A0ABZ1YL36_9NOCA</name>
<dbReference type="Proteomes" id="UP001432062">
    <property type="component" value="Chromosome"/>
</dbReference>
<keyword evidence="2" id="KW-1185">Reference proteome</keyword>
<proteinExistence type="predicted"/>
<dbReference type="EMBL" id="CP109441">
    <property type="protein sequence ID" value="WUV42696.1"/>
    <property type="molecule type" value="Genomic_DNA"/>
</dbReference>
<evidence type="ECO:0000313" key="1">
    <source>
        <dbReference type="EMBL" id="WUV42696.1"/>
    </source>
</evidence>
<dbReference type="RefSeq" id="WP_327095988.1">
    <property type="nucleotide sequence ID" value="NZ_CP109149.1"/>
</dbReference>
<evidence type="ECO:0008006" key="3">
    <source>
        <dbReference type="Google" id="ProtNLM"/>
    </source>
</evidence>
<protein>
    <recommendedName>
        <fullName evidence="3">PPE family protein</fullName>
    </recommendedName>
</protein>
<organism evidence="1 2">
    <name type="scientific">Nocardia vinacea</name>
    <dbReference type="NCBI Taxonomy" id="96468"/>
    <lineage>
        <taxon>Bacteria</taxon>
        <taxon>Bacillati</taxon>
        <taxon>Actinomycetota</taxon>
        <taxon>Actinomycetes</taxon>
        <taxon>Mycobacteriales</taxon>
        <taxon>Nocardiaceae</taxon>
        <taxon>Nocardia</taxon>
    </lineage>
</organism>
<reference evidence="1" key="1">
    <citation type="submission" date="2022-10" db="EMBL/GenBank/DDBJ databases">
        <title>The complete genomes of actinobacterial strains from the NBC collection.</title>
        <authorList>
            <person name="Joergensen T.S."/>
            <person name="Alvarez Arevalo M."/>
            <person name="Sterndorff E.B."/>
            <person name="Faurdal D."/>
            <person name="Vuksanovic O."/>
            <person name="Mourched A.-S."/>
            <person name="Charusanti P."/>
            <person name="Shaw S."/>
            <person name="Blin K."/>
            <person name="Weber T."/>
        </authorList>
    </citation>
    <scope>NUCLEOTIDE SEQUENCE</scope>
    <source>
        <strain evidence="1">NBC_01482</strain>
    </source>
</reference>
<evidence type="ECO:0000313" key="2">
    <source>
        <dbReference type="Proteomes" id="UP001432062"/>
    </source>
</evidence>
<gene>
    <name evidence="1" type="ORF">OG563_25935</name>
</gene>